<sequence>MKSKIHEFQNKNILAMSKKYFFILLAAVSLGITSCSPFQVKSDYSATANFSDYKTYLLRTDDLKLNDLDKDRVLNELSKQVQAKGLTSSQNPDLIINVKASHKKIQDVTTSYNAGFGWGRPWGWGGGFGMGNTWTNNYNSGTIVIDIIDAKTQKLVWQGAGSGISVDSPKSKQKQIPQVVAEIMANYPPQKGK</sequence>
<dbReference type="InterPro" id="IPR025411">
    <property type="entry name" value="DUF4136"/>
</dbReference>
<dbReference type="EMBL" id="FNWX01000005">
    <property type="protein sequence ID" value="SEH46115.1"/>
    <property type="molecule type" value="Genomic_DNA"/>
</dbReference>
<evidence type="ECO:0000259" key="1">
    <source>
        <dbReference type="Pfam" id="PF13590"/>
    </source>
</evidence>
<dbReference type="Pfam" id="PF13590">
    <property type="entry name" value="DUF4136"/>
    <property type="match status" value="1"/>
</dbReference>
<name>A0A1H6IHX9_9FLAO</name>
<organism evidence="2 3">
    <name type="scientific">Epilithonimonas hominis</name>
    <dbReference type="NCBI Taxonomy" id="420404"/>
    <lineage>
        <taxon>Bacteria</taxon>
        <taxon>Pseudomonadati</taxon>
        <taxon>Bacteroidota</taxon>
        <taxon>Flavobacteriia</taxon>
        <taxon>Flavobacteriales</taxon>
        <taxon>Weeksellaceae</taxon>
        <taxon>Chryseobacterium group</taxon>
        <taxon>Epilithonimonas</taxon>
    </lineage>
</organism>
<feature type="domain" description="DUF4136" evidence="1">
    <location>
        <begin position="40"/>
        <end position="189"/>
    </location>
</feature>
<proteinExistence type="predicted"/>
<dbReference type="Proteomes" id="UP000198555">
    <property type="component" value="Unassembled WGS sequence"/>
</dbReference>
<evidence type="ECO:0000313" key="3">
    <source>
        <dbReference type="Proteomes" id="UP000198555"/>
    </source>
</evidence>
<dbReference type="Gene3D" id="3.30.160.670">
    <property type="match status" value="1"/>
</dbReference>
<keyword evidence="3" id="KW-1185">Reference proteome</keyword>
<accession>A0A1H6IHX9</accession>
<dbReference type="AlphaFoldDB" id="A0A1H6IHX9"/>
<reference evidence="3" key="1">
    <citation type="submission" date="2016-10" db="EMBL/GenBank/DDBJ databases">
        <authorList>
            <person name="Varghese N."/>
            <person name="Submissions S."/>
        </authorList>
    </citation>
    <scope>NUCLEOTIDE SEQUENCE [LARGE SCALE GENOMIC DNA]</scope>
    <source>
        <strain evidence="3">DSM 19326</strain>
    </source>
</reference>
<protein>
    <recommendedName>
        <fullName evidence="1">DUF4136 domain-containing protein</fullName>
    </recommendedName>
</protein>
<dbReference type="PROSITE" id="PS51257">
    <property type="entry name" value="PROKAR_LIPOPROTEIN"/>
    <property type="match status" value="1"/>
</dbReference>
<evidence type="ECO:0000313" key="2">
    <source>
        <dbReference type="EMBL" id="SEH46115.1"/>
    </source>
</evidence>
<dbReference type="STRING" id="420404.SAMN05421793_10577"/>
<gene>
    <name evidence="2" type="ORF">SAMN05421793_10577</name>
</gene>